<name>A0A6J7WRS9_9CAUD</name>
<protein>
    <submittedName>
        <fullName evidence="1">Uncharacterized protein</fullName>
    </submittedName>
</protein>
<dbReference type="EMBL" id="LR798282">
    <property type="protein sequence ID" value="CAB5220437.1"/>
    <property type="molecule type" value="Genomic_DNA"/>
</dbReference>
<accession>A0A6J7WRS9</accession>
<organism evidence="1">
    <name type="scientific">uncultured Caudovirales phage</name>
    <dbReference type="NCBI Taxonomy" id="2100421"/>
    <lineage>
        <taxon>Viruses</taxon>
        <taxon>Duplodnaviria</taxon>
        <taxon>Heunggongvirae</taxon>
        <taxon>Uroviricota</taxon>
        <taxon>Caudoviricetes</taxon>
        <taxon>Peduoviridae</taxon>
        <taxon>Maltschvirus</taxon>
        <taxon>Maltschvirus maltsch</taxon>
    </lineage>
</organism>
<proteinExistence type="predicted"/>
<gene>
    <name evidence="1" type="ORF">UFOVP235_66</name>
</gene>
<evidence type="ECO:0000313" key="1">
    <source>
        <dbReference type="EMBL" id="CAB5220437.1"/>
    </source>
</evidence>
<reference evidence="1" key="1">
    <citation type="submission" date="2020-05" db="EMBL/GenBank/DDBJ databases">
        <authorList>
            <person name="Chiriac C."/>
            <person name="Salcher M."/>
            <person name="Ghai R."/>
            <person name="Kavagutti S V."/>
        </authorList>
    </citation>
    <scope>NUCLEOTIDE SEQUENCE</scope>
</reference>
<sequence>MTDQPTELTLKQFQDITLDYIADATIVHEQHCKRFESMSISEADAFKVVLAATIFVLARMANEIELPKALVMEALSVGWPSDEFINAVEVAYTEEKHDA</sequence>